<dbReference type="RefSeq" id="WP_091968408.1">
    <property type="nucleotide sequence ID" value="NZ_FOGZ01000006.1"/>
</dbReference>
<keyword evidence="1" id="KW-0472">Membrane</keyword>
<evidence type="ECO:0000256" key="2">
    <source>
        <dbReference type="SAM" id="SignalP"/>
    </source>
</evidence>
<proteinExistence type="predicted"/>
<gene>
    <name evidence="5" type="ORF">SAMN05443377_10635</name>
</gene>
<organism evidence="5 6">
    <name type="scientific">Propionibacterium cyclohexanicum</name>
    <dbReference type="NCBI Taxonomy" id="64702"/>
    <lineage>
        <taxon>Bacteria</taxon>
        <taxon>Bacillati</taxon>
        <taxon>Actinomycetota</taxon>
        <taxon>Actinomycetes</taxon>
        <taxon>Propionibacteriales</taxon>
        <taxon>Propionibacteriaceae</taxon>
        <taxon>Propionibacterium</taxon>
    </lineage>
</organism>
<reference evidence="5 6" key="1">
    <citation type="submission" date="2016-10" db="EMBL/GenBank/DDBJ databases">
        <authorList>
            <person name="de Groot N.N."/>
        </authorList>
    </citation>
    <scope>NUCLEOTIDE SEQUENCE [LARGE SCALE GENOMIC DNA]</scope>
    <source>
        <strain evidence="5 6">DSM 16859</strain>
    </source>
</reference>
<keyword evidence="1" id="KW-1133">Transmembrane helix</keyword>
<feature type="domain" description="DUF2207" evidence="3">
    <location>
        <begin position="35"/>
        <end position="225"/>
    </location>
</feature>
<keyword evidence="2" id="KW-0732">Signal</keyword>
<evidence type="ECO:0000313" key="5">
    <source>
        <dbReference type="EMBL" id="SER68707.1"/>
    </source>
</evidence>
<dbReference type="EMBL" id="FOGZ01000006">
    <property type="protein sequence ID" value="SER68707.1"/>
    <property type="molecule type" value="Genomic_DNA"/>
</dbReference>
<evidence type="ECO:0000259" key="3">
    <source>
        <dbReference type="Pfam" id="PF09972"/>
    </source>
</evidence>
<feature type="signal peptide" evidence="2">
    <location>
        <begin position="1"/>
        <end position="27"/>
    </location>
</feature>
<keyword evidence="1" id="KW-0812">Transmembrane</keyword>
<dbReference type="STRING" id="64702.SAMN05443377_10635"/>
<dbReference type="Proteomes" id="UP000198815">
    <property type="component" value="Unassembled WGS sequence"/>
</dbReference>
<feature type="transmembrane region" description="Helical" evidence="1">
    <location>
        <begin position="449"/>
        <end position="468"/>
    </location>
</feature>
<evidence type="ECO:0000256" key="1">
    <source>
        <dbReference type="SAM" id="Phobius"/>
    </source>
</evidence>
<dbReference type="AlphaFoldDB" id="A0A1H9R7Y7"/>
<evidence type="ECO:0000313" key="6">
    <source>
        <dbReference type="Proteomes" id="UP000198815"/>
    </source>
</evidence>
<feature type="domain" description="Predicted membrane protein YciQ-like C-terminal" evidence="4">
    <location>
        <begin position="311"/>
        <end position="555"/>
    </location>
</feature>
<feature type="chain" id="PRO_5011520278" evidence="2">
    <location>
        <begin position="28"/>
        <end position="637"/>
    </location>
</feature>
<keyword evidence="6" id="KW-1185">Reference proteome</keyword>
<accession>A0A1H9R7Y7</accession>
<name>A0A1H9R7Y7_9ACTN</name>
<feature type="transmembrane region" description="Helical" evidence="1">
    <location>
        <begin position="250"/>
        <end position="270"/>
    </location>
</feature>
<evidence type="ECO:0000259" key="4">
    <source>
        <dbReference type="Pfam" id="PF20990"/>
    </source>
</evidence>
<sequence length="637" mass="66533">MRRRVMAALAALVLAVAAWLQPVRASAQTNDQVDSLKQDYTVSADGTVHVNETWVYRFGDNSGRHGITRTLLTREPNGKNSDEDVVYTIDNLKVSSPDASAKFTTQEAATSGDPRERYLTITIGDRNRTITSDTATYQLSYDITGALRSPDDKPEFAWDMLNDLTPDVHNISVTINVPGGAQAAKCVSGPVGSQDSCTSTSVDNGVASFTQALKPRGEIMTAAVQITPGLVSNATPHLVPKAKSPVEQGLQTAGVSAGVTTLAGALYLIVLGRKRRDERFAGLPPGTVPTSGQAEAAPVAAASRQDVIPVRFSPPEVPVALGGLLIDGAIGARETSATLVDLAVRGALQLSSDPSSTKSNPKLTARLVDPSKATEPFERTMLVDVFGPGEVSRPSGAEVNLSKPGVLTKASDELSYRVSRIALGEGLMKHVGPVGGTAAGASPASIAKLAWIGVVLAVLLLPTSVGIASLFASPLVAVGIGIVLPLLGILVVRHLITRRGQRTAVGRALTDQVDGFYKYLNTAEADQIRFEEGEDIFSRYLPWAIAFGIADRWAKVCQQLVDMGRLPATAPTWYYGDPYAFSYGFFAGSALNSMQTGVMPQPPAASSGSGFDSGSSFFSGGGGFAGGGGGGGGVGSW</sequence>
<dbReference type="InterPro" id="IPR048389">
    <property type="entry name" value="YciQ-like_C"/>
</dbReference>
<feature type="transmembrane region" description="Helical" evidence="1">
    <location>
        <begin position="474"/>
        <end position="492"/>
    </location>
</feature>
<dbReference type="InterPro" id="IPR018702">
    <property type="entry name" value="DUF2207"/>
</dbReference>
<protein>
    <submittedName>
        <fullName evidence="5">Predicted membrane protein</fullName>
    </submittedName>
</protein>
<dbReference type="OrthoDB" id="143710at2"/>
<dbReference type="Pfam" id="PF09972">
    <property type="entry name" value="DUF2207"/>
    <property type="match status" value="1"/>
</dbReference>
<dbReference type="Pfam" id="PF20990">
    <property type="entry name" value="DUF2207_C"/>
    <property type="match status" value="1"/>
</dbReference>